<dbReference type="Proteomes" id="UP001157502">
    <property type="component" value="Chromosome 8"/>
</dbReference>
<organism evidence="1 2">
    <name type="scientific">Dallia pectoralis</name>
    <name type="common">Alaska blackfish</name>
    <dbReference type="NCBI Taxonomy" id="75939"/>
    <lineage>
        <taxon>Eukaryota</taxon>
        <taxon>Metazoa</taxon>
        <taxon>Chordata</taxon>
        <taxon>Craniata</taxon>
        <taxon>Vertebrata</taxon>
        <taxon>Euteleostomi</taxon>
        <taxon>Actinopterygii</taxon>
        <taxon>Neopterygii</taxon>
        <taxon>Teleostei</taxon>
        <taxon>Protacanthopterygii</taxon>
        <taxon>Esociformes</taxon>
        <taxon>Umbridae</taxon>
        <taxon>Dallia</taxon>
    </lineage>
</organism>
<proteinExistence type="predicted"/>
<gene>
    <name evidence="1" type="ORF">DPEC_G00099060</name>
</gene>
<protein>
    <submittedName>
        <fullName evidence="1">Uncharacterized protein</fullName>
    </submittedName>
</protein>
<reference evidence="1" key="1">
    <citation type="submission" date="2021-05" db="EMBL/GenBank/DDBJ databases">
        <authorList>
            <person name="Pan Q."/>
            <person name="Jouanno E."/>
            <person name="Zahm M."/>
            <person name="Klopp C."/>
            <person name="Cabau C."/>
            <person name="Louis A."/>
            <person name="Berthelot C."/>
            <person name="Parey E."/>
            <person name="Roest Crollius H."/>
            <person name="Montfort J."/>
            <person name="Robinson-Rechavi M."/>
            <person name="Bouchez O."/>
            <person name="Lampietro C."/>
            <person name="Lopez Roques C."/>
            <person name="Donnadieu C."/>
            <person name="Postlethwait J."/>
            <person name="Bobe J."/>
            <person name="Dillon D."/>
            <person name="Chandos A."/>
            <person name="von Hippel F."/>
            <person name="Guiguen Y."/>
        </authorList>
    </citation>
    <scope>NUCLEOTIDE SEQUENCE</scope>
    <source>
        <strain evidence="1">YG-Jan2019</strain>
    </source>
</reference>
<comment type="caution">
    <text evidence="1">The sequence shown here is derived from an EMBL/GenBank/DDBJ whole genome shotgun (WGS) entry which is preliminary data.</text>
</comment>
<evidence type="ECO:0000313" key="2">
    <source>
        <dbReference type="Proteomes" id="UP001157502"/>
    </source>
</evidence>
<dbReference type="EMBL" id="CM055735">
    <property type="protein sequence ID" value="KAJ8007908.1"/>
    <property type="molecule type" value="Genomic_DNA"/>
</dbReference>
<keyword evidence="2" id="KW-1185">Reference proteome</keyword>
<accession>A0ACC2GWC5</accession>
<name>A0ACC2GWC5_DALPE</name>
<evidence type="ECO:0000313" key="1">
    <source>
        <dbReference type="EMBL" id="KAJ8007908.1"/>
    </source>
</evidence>
<sequence>MNLTEASNLTITQAQQQQLSSELQHCKINLTEVSNLIIIQAQQQQLSSELQHCKINLTEVRNLTNIQAQQQQLSSELQHCKINLTEVSNLTIIQEQASVKIVSHREPLYTGDIVTLRCCTRCNYRDYDWYRNNNKISHYNKDIPIYLPDEAGQYQCKGSDYYWQGTYLSPNLNIRGLDLPSAAVNTFSDGPLYSGESVTLQCDISDYTDWTYWWYRDDQPQSPGSPSRTITTLSDQVNQYQCQGTRTGRPQSSQRSGSLHITVTESSGWRFYWYRHIYDSKPVETTSGSSYTLNQVNQYQSEGRRTDRPHWSQRSVPSTSLSLVSRYQCEGRRTDRPHWSQRSVSLHITVTGSCRNRIFKSIHHQSTNQDPQQDQGPTQVQSPDAGYTRLKYGQCFSPDR</sequence>